<dbReference type="AlphaFoldDB" id="A0A095AH82"/>
<dbReference type="GO" id="GO:0009653">
    <property type="term" value="P:anatomical structure morphogenesis"/>
    <property type="evidence" value="ECO:0007669"/>
    <property type="project" value="TreeGrafter"/>
</dbReference>
<sequence>MIDIEDPPTHLINNYDMDNVTNQVIHNNNNTNTMNGNNDDDKKLKMKQGYLIGPIPQSRIQLLKELTVKNLRATSESISPDILKIRYNLDKEECRFAYVSPEYLINRGQLAKNTSDWSILGRLGGTQTPKLGMPLTSGSAVGGVRRWPLFGQIVHFNRTMVDYIDRDCQEALLQGYRYLHRIGNSYATDYIPIQITIWSRMSDGSRGQQIIESKFLKVTISNAQNLKSPVLGAFRQINVTHIGGSLSILPRDSISIPRDSILSWEYLDINMTRMQGPLQAQIVNLRDPTRPVTSFRLADLRQGLIALQLLNYAESLVKVFIITMTAIDPYFQVSQPVNLRIATFLQPVVEINSRTLASNAPPSFQVFSLPLFTYTGATSLIQKHNIQVVGYIDESMIVYTIRSWLNEDINLNNKLSINKSQGQLLLDGQSAYDVNFGPPHIASMSLAYIHNGEYEPTVERIPLSITIPSLLNSRLRLKREQNTTINNDYFNENNNNLYQKYGSGKQRRKHKRIANSLPVLQLELSIRIVRLYNHPPIPIILVERMDPNVVLRVRETASYVPLTSLHLNYGMEWNIPSHNFEQYNQSMFNNLGSENIVYTIVQTPRLRQLEDIIKMDKNAYIGTHDAGRLVSLSSITSSTHVGDMKLQAGLAINLREAQVPCVTQFTQRQIDENDIVYVSEKRIYSNFLLYIQDVV</sequence>
<reference evidence="1" key="1">
    <citation type="journal article" date="2012" name="Nat. Genet.">
        <title>Whole-genome sequence of Schistosoma haematobium.</title>
        <authorList>
            <person name="Young N.D."/>
            <person name="Jex A.R."/>
            <person name="Li B."/>
            <person name="Liu S."/>
            <person name="Yang L."/>
            <person name="Xiong Z."/>
            <person name="Li Y."/>
            <person name="Cantacessi C."/>
            <person name="Hall R.S."/>
            <person name="Xu X."/>
            <person name="Chen F."/>
            <person name="Wu X."/>
            <person name="Zerlotini A."/>
            <person name="Oliveira G."/>
            <person name="Hofmann A."/>
            <person name="Zhang G."/>
            <person name="Fang X."/>
            <person name="Kang Y."/>
            <person name="Campbell B.E."/>
            <person name="Loukas A."/>
            <person name="Ranganathan S."/>
            <person name="Rollinson D."/>
            <person name="Rinaldi G."/>
            <person name="Brindley P.J."/>
            <person name="Yang H."/>
            <person name="Wang J."/>
            <person name="Wang J."/>
            <person name="Gasser R.B."/>
        </authorList>
    </citation>
    <scope>NUCLEOTIDE SEQUENCE [LARGE SCALE GENOMIC DNA]</scope>
</reference>
<dbReference type="STRING" id="6185.A0A095AH82"/>
<accession>A0A095AH82</accession>
<name>A0A095AH82_SCHHA</name>
<organism evidence="1">
    <name type="scientific">Schistosoma haematobium</name>
    <name type="common">Blood fluke</name>
    <dbReference type="NCBI Taxonomy" id="6185"/>
    <lineage>
        <taxon>Eukaryota</taxon>
        <taxon>Metazoa</taxon>
        <taxon>Spiralia</taxon>
        <taxon>Lophotrochozoa</taxon>
        <taxon>Platyhelminthes</taxon>
        <taxon>Trematoda</taxon>
        <taxon>Digenea</taxon>
        <taxon>Strigeidida</taxon>
        <taxon>Schistosomatoidea</taxon>
        <taxon>Schistosomatidae</taxon>
        <taxon>Schistosoma</taxon>
    </lineage>
</organism>
<proteinExistence type="predicted"/>
<dbReference type="EMBL" id="KL250540">
    <property type="protein sequence ID" value="KGB33276.1"/>
    <property type="molecule type" value="Genomic_DNA"/>
</dbReference>
<dbReference type="InterPro" id="IPR051561">
    <property type="entry name" value="FRAS1_ECM"/>
</dbReference>
<dbReference type="PANTHER" id="PTHR45739">
    <property type="entry name" value="MATRIX PROTEIN, PUTATIVE-RELATED"/>
    <property type="match status" value="1"/>
</dbReference>
<gene>
    <name evidence="1" type="ORF">MS3_01429</name>
</gene>
<protein>
    <submittedName>
        <fullName evidence="1">FRAS1-related extracellular matrix protein 1</fullName>
    </submittedName>
</protein>
<dbReference type="PANTHER" id="PTHR45739:SF8">
    <property type="entry name" value="FRAS1-RELATED EXTRACELLULAR MATRIX PROTEIN 1"/>
    <property type="match status" value="1"/>
</dbReference>
<evidence type="ECO:0000313" key="1">
    <source>
        <dbReference type="EMBL" id="KGB33276.1"/>
    </source>
</evidence>